<protein>
    <submittedName>
        <fullName evidence="1">Uncharacterized protein</fullName>
    </submittedName>
</protein>
<evidence type="ECO:0000313" key="1">
    <source>
        <dbReference type="EMBL" id="CUS56295.1"/>
    </source>
</evidence>
<dbReference type="EMBL" id="CZQD01000019">
    <property type="protein sequence ID" value="CUS56295.1"/>
    <property type="molecule type" value="Genomic_DNA"/>
</dbReference>
<gene>
    <name evidence="1" type="ORF">MGWOODY_Hyp2088</name>
</gene>
<sequence length="68" mass="7609">MDGNDGNPARIPRFFPVNLVDFTDSQPSRASGFQSREQNAAVWASVHAVFTYFQSNSQPLLDLVQLRP</sequence>
<accession>A0A160TXL0</accession>
<dbReference type="AlphaFoldDB" id="A0A160TXL0"/>
<organism evidence="1">
    <name type="scientific">hydrothermal vent metagenome</name>
    <dbReference type="NCBI Taxonomy" id="652676"/>
    <lineage>
        <taxon>unclassified sequences</taxon>
        <taxon>metagenomes</taxon>
        <taxon>ecological metagenomes</taxon>
    </lineage>
</organism>
<name>A0A160TXL0_9ZZZZ</name>
<reference evidence="1" key="1">
    <citation type="submission" date="2015-10" db="EMBL/GenBank/DDBJ databases">
        <authorList>
            <person name="Gilbert D.G."/>
        </authorList>
    </citation>
    <scope>NUCLEOTIDE SEQUENCE</scope>
</reference>
<proteinExistence type="predicted"/>